<dbReference type="PROSITE" id="PS50006">
    <property type="entry name" value="FHA_DOMAIN"/>
    <property type="match status" value="1"/>
</dbReference>
<accession>A0A7X0VJ90</accession>
<dbReference type="SMART" id="SM00240">
    <property type="entry name" value="FHA"/>
    <property type="match status" value="1"/>
</dbReference>
<dbReference type="Gene3D" id="2.60.200.20">
    <property type="match status" value="1"/>
</dbReference>
<evidence type="ECO:0000313" key="5">
    <source>
        <dbReference type="Proteomes" id="UP000547209"/>
    </source>
</evidence>
<feature type="region of interest" description="Disordered" evidence="1">
    <location>
        <begin position="82"/>
        <end position="114"/>
    </location>
</feature>
<keyword evidence="2" id="KW-0812">Transmembrane</keyword>
<evidence type="ECO:0000256" key="1">
    <source>
        <dbReference type="SAM" id="MobiDB-lite"/>
    </source>
</evidence>
<gene>
    <name evidence="4" type="ORF">H7C19_27680</name>
</gene>
<feature type="compositionally biased region" description="Acidic residues" evidence="1">
    <location>
        <begin position="101"/>
        <end position="114"/>
    </location>
</feature>
<dbReference type="CDD" id="cd00060">
    <property type="entry name" value="FHA"/>
    <property type="match status" value="1"/>
</dbReference>
<comment type="caution">
    <text evidence="4">The sequence shown here is derived from an EMBL/GenBank/DDBJ whole genome shotgun (WGS) entry which is preliminary data.</text>
</comment>
<proteinExistence type="predicted"/>
<evidence type="ECO:0000313" key="4">
    <source>
        <dbReference type="EMBL" id="MBB6674469.1"/>
    </source>
</evidence>
<dbReference type="Proteomes" id="UP000547209">
    <property type="component" value="Unassembled WGS sequence"/>
</dbReference>
<dbReference type="EMBL" id="JACJVP010000047">
    <property type="protein sequence ID" value="MBB6674469.1"/>
    <property type="molecule type" value="Genomic_DNA"/>
</dbReference>
<keyword evidence="5" id="KW-1185">Reference proteome</keyword>
<evidence type="ECO:0000256" key="2">
    <source>
        <dbReference type="SAM" id="Phobius"/>
    </source>
</evidence>
<name>A0A7X0VJ90_9BACL</name>
<dbReference type="Pfam" id="PF00498">
    <property type="entry name" value="FHA"/>
    <property type="match status" value="1"/>
</dbReference>
<dbReference type="InterPro" id="IPR008984">
    <property type="entry name" value="SMAD_FHA_dom_sf"/>
</dbReference>
<dbReference type="SUPFAM" id="SSF49879">
    <property type="entry name" value="SMAD/FHA domain"/>
    <property type="match status" value="1"/>
</dbReference>
<reference evidence="4 5" key="1">
    <citation type="submission" date="2020-08" db="EMBL/GenBank/DDBJ databases">
        <title>Cohnella phylogeny.</title>
        <authorList>
            <person name="Dunlap C."/>
        </authorList>
    </citation>
    <scope>NUCLEOTIDE SEQUENCE [LARGE SCALE GENOMIC DNA]</scope>
    <source>
        <strain evidence="4 5">DSM 28246</strain>
    </source>
</reference>
<evidence type="ECO:0000259" key="3">
    <source>
        <dbReference type="PROSITE" id="PS50006"/>
    </source>
</evidence>
<sequence length="247" mass="26144">MKTVVGRIRISGRRAFATIGTLGSSAIGAKPAAASMKLDATAAQNAIGTLPLLAAMGIGIVVAALAVVAFLQMTARGKNRRDEYALPDEASPEQAERETSADLDGDWDEDRGDDEGAILPDYTIPLSRLGSAPEPLVQAGEGEPRLCGLQGEFAGASFKLSARPLSIGRDAAQCGLVFPFDSGEISRKHCSLRYEAERGAFLLEDHGSSNGTFLPDGSRLQAGERYELRPGERFALSGGLHLFEVRV</sequence>
<protein>
    <submittedName>
        <fullName evidence="4">FHA domain-containing protein</fullName>
    </submittedName>
</protein>
<organism evidence="4 5">
    <name type="scientific">Cohnella nanjingensis</name>
    <dbReference type="NCBI Taxonomy" id="1387779"/>
    <lineage>
        <taxon>Bacteria</taxon>
        <taxon>Bacillati</taxon>
        <taxon>Bacillota</taxon>
        <taxon>Bacilli</taxon>
        <taxon>Bacillales</taxon>
        <taxon>Paenibacillaceae</taxon>
        <taxon>Cohnella</taxon>
    </lineage>
</organism>
<dbReference type="AlphaFoldDB" id="A0A7X0VJ90"/>
<dbReference type="InterPro" id="IPR000253">
    <property type="entry name" value="FHA_dom"/>
</dbReference>
<keyword evidence="2" id="KW-1133">Transmembrane helix</keyword>
<feature type="transmembrane region" description="Helical" evidence="2">
    <location>
        <begin position="52"/>
        <end position="71"/>
    </location>
</feature>
<feature type="domain" description="FHA" evidence="3">
    <location>
        <begin position="165"/>
        <end position="214"/>
    </location>
</feature>
<dbReference type="RefSeq" id="WP_185672328.1">
    <property type="nucleotide sequence ID" value="NZ_JACJVP010000047.1"/>
</dbReference>
<keyword evidence="2" id="KW-0472">Membrane</keyword>